<evidence type="ECO:0000313" key="2">
    <source>
        <dbReference type="Proteomes" id="UP000092582"/>
    </source>
</evidence>
<organism evidence="1 2">
    <name type="scientific">Cryobacterium arcticum</name>
    <dbReference type="NCBI Taxonomy" id="670052"/>
    <lineage>
        <taxon>Bacteria</taxon>
        <taxon>Bacillati</taxon>
        <taxon>Actinomycetota</taxon>
        <taxon>Actinomycetes</taxon>
        <taxon>Micrococcales</taxon>
        <taxon>Microbacteriaceae</taxon>
        <taxon>Cryobacterium</taxon>
    </lineage>
</organism>
<keyword evidence="2" id="KW-1185">Reference proteome</keyword>
<dbReference type="EMBL" id="CP016282">
    <property type="protein sequence ID" value="ANP73454.1"/>
    <property type="molecule type" value="Genomic_DNA"/>
</dbReference>
<dbReference type="Gene3D" id="3.30.70.100">
    <property type="match status" value="1"/>
</dbReference>
<evidence type="ECO:0000313" key="1">
    <source>
        <dbReference type="EMBL" id="ANP73454.1"/>
    </source>
</evidence>
<sequence length="217" mass="24145">MTFTDLDGRPEKPPLKVGPAVRGLAGCVARTALLLAERRIHLPQENTGRLLRFGDGSQAVVYRETVVDRGVTHDPAVLVVGFRLRVLRGRAHRWFRVQSILNTPLFVGFPGFVSKLWMTHDEHGVYRGIYEWDGPDRAETYARTLWRVLALGSVPGSIHYRVLPGVHRDEFLADPAAYLPGVAPALEGPPAVTVIGPAGWWRPARPMLPKARLREPV</sequence>
<dbReference type="SUPFAM" id="SSF54909">
    <property type="entry name" value="Dimeric alpha+beta barrel"/>
    <property type="match status" value="1"/>
</dbReference>
<dbReference type="AlphaFoldDB" id="A0A1B1BLR5"/>
<dbReference type="KEGG" id="cart:PA27867_2506"/>
<gene>
    <name evidence="1" type="ORF">PA27867_2506</name>
</gene>
<reference evidence="1 2" key="1">
    <citation type="submission" date="2016-06" db="EMBL/GenBank/DDBJ databases">
        <title>Genome sequencing of Cryobacterium arcticum PAMC 27867.</title>
        <authorList>
            <person name="Lee J."/>
            <person name="Kim O.-S."/>
        </authorList>
    </citation>
    <scope>NUCLEOTIDE SEQUENCE [LARGE SCALE GENOMIC DNA]</scope>
    <source>
        <strain evidence="1 2">PAMC 27867</strain>
    </source>
</reference>
<protein>
    <submittedName>
        <fullName evidence="1">Uncharacterized protein</fullName>
    </submittedName>
</protein>
<dbReference type="STRING" id="670052.PA27867_2506"/>
<proteinExistence type="predicted"/>
<accession>A0A1B1BLR5</accession>
<dbReference type="Proteomes" id="UP000092582">
    <property type="component" value="Chromosome 1"/>
</dbReference>
<dbReference type="InterPro" id="IPR011008">
    <property type="entry name" value="Dimeric_a/b-barrel"/>
</dbReference>
<dbReference type="PATRIC" id="fig|670052.7.peg.2575"/>
<dbReference type="RefSeq" id="WP_066596863.1">
    <property type="nucleotide sequence ID" value="NZ_CP016282.1"/>
</dbReference>
<name>A0A1B1BLR5_9MICO</name>